<dbReference type="EMBL" id="JAKWBL010000002">
    <property type="protein sequence ID" value="MCH5598910.1"/>
    <property type="molecule type" value="Genomic_DNA"/>
</dbReference>
<feature type="chain" id="PRO_5047253623" evidence="1">
    <location>
        <begin position="22"/>
        <end position="267"/>
    </location>
</feature>
<sequence>MNLIKNALVAIPIMLVFTVNPACKNSTAGNSGNASKSIKQEAMTDTLSPIAVLELFTSQGCSSCPPADRLLKQVIEQAEVKELNVYALSFHVDYWNRLGWKDPFSKKEYSERQADYVRFMRLRSAYTPQLIVNGKREFVGSDGGALSKALSEALAEKATVNFTAFSVKKKDDKILAEYKLEGDFKNTVIHLALISSTEVTTVKRGENGGRTLENENVVKAFATKASQEAGYISLTDIPADFKGYSIIAYVQNKDDKKIIGAVKSNLD</sequence>
<dbReference type="Proteomes" id="UP001202248">
    <property type="component" value="Unassembled WGS sequence"/>
</dbReference>
<evidence type="ECO:0000256" key="1">
    <source>
        <dbReference type="SAM" id="SignalP"/>
    </source>
</evidence>
<name>A0ABS9SKP2_9BACT</name>
<dbReference type="RefSeq" id="WP_240830576.1">
    <property type="nucleotide sequence ID" value="NZ_JAKWBL010000002.1"/>
</dbReference>
<feature type="signal peptide" evidence="1">
    <location>
        <begin position="1"/>
        <end position="21"/>
    </location>
</feature>
<evidence type="ECO:0000313" key="3">
    <source>
        <dbReference type="Proteomes" id="UP001202248"/>
    </source>
</evidence>
<gene>
    <name evidence="2" type="ORF">MKP09_13835</name>
</gene>
<protein>
    <submittedName>
        <fullName evidence="2">DUF1223 domain-containing protein</fullName>
    </submittedName>
</protein>
<dbReference type="InterPro" id="IPR036249">
    <property type="entry name" value="Thioredoxin-like_sf"/>
</dbReference>
<dbReference type="Pfam" id="PF06764">
    <property type="entry name" value="DUF1223"/>
    <property type="match status" value="1"/>
</dbReference>
<proteinExistence type="predicted"/>
<dbReference type="PANTHER" id="PTHR36057">
    <property type="match status" value="1"/>
</dbReference>
<comment type="caution">
    <text evidence="2">The sequence shown here is derived from an EMBL/GenBank/DDBJ whole genome shotgun (WGS) entry which is preliminary data.</text>
</comment>
<evidence type="ECO:0000313" key="2">
    <source>
        <dbReference type="EMBL" id="MCH5598910.1"/>
    </source>
</evidence>
<dbReference type="SUPFAM" id="SSF52833">
    <property type="entry name" value="Thioredoxin-like"/>
    <property type="match status" value="1"/>
</dbReference>
<keyword evidence="1" id="KW-0732">Signal</keyword>
<keyword evidence="3" id="KW-1185">Reference proteome</keyword>
<organism evidence="2 3">
    <name type="scientific">Niabella ginsengisoli</name>
    <dbReference type="NCBI Taxonomy" id="522298"/>
    <lineage>
        <taxon>Bacteria</taxon>
        <taxon>Pseudomonadati</taxon>
        <taxon>Bacteroidota</taxon>
        <taxon>Chitinophagia</taxon>
        <taxon>Chitinophagales</taxon>
        <taxon>Chitinophagaceae</taxon>
        <taxon>Niabella</taxon>
    </lineage>
</organism>
<accession>A0ABS9SKP2</accession>
<reference evidence="2 3" key="1">
    <citation type="submission" date="2022-02" db="EMBL/GenBank/DDBJ databases">
        <authorList>
            <person name="Min J."/>
        </authorList>
    </citation>
    <scope>NUCLEOTIDE SEQUENCE [LARGE SCALE GENOMIC DNA]</scope>
    <source>
        <strain evidence="2 3">GR10-1</strain>
    </source>
</reference>
<dbReference type="PANTHER" id="PTHR36057:SF1">
    <property type="entry name" value="LIPOPROTEIN LIPID ATTACHMENT SITE-LIKE PROTEIN, PUTATIVE (DUF1223)-RELATED"/>
    <property type="match status" value="1"/>
</dbReference>
<dbReference type="InterPro" id="IPR010634">
    <property type="entry name" value="DUF1223"/>
</dbReference>